<evidence type="ECO:0000259" key="3">
    <source>
        <dbReference type="Pfam" id="PF14342"/>
    </source>
</evidence>
<evidence type="ECO:0000256" key="1">
    <source>
        <dbReference type="SAM" id="MobiDB-lite"/>
    </source>
</evidence>
<feature type="region of interest" description="Disordered" evidence="1">
    <location>
        <begin position="37"/>
        <end position="89"/>
    </location>
</feature>
<keyword evidence="2" id="KW-0812">Transmembrane</keyword>
<evidence type="ECO:0000313" key="4">
    <source>
        <dbReference type="EMBL" id="KJE97104.1"/>
    </source>
</evidence>
<dbReference type="InterPro" id="IPR025509">
    <property type="entry name" value="DUF4396"/>
</dbReference>
<dbReference type="OMA" id="MWFLQAY"/>
<dbReference type="Proteomes" id="UP000008743">
    <property type="component" value="Unassembled WGS sequence"/>
</dbReference>
<keyword evidence="5" id="KW-1185">Reference proteome</keyword>
<accession>A0A0D2X532</accession>
<dbReference type="InParanoid" id="A0A0D2X532"/>
<keyword evidence="2" id="KW-0472">Membrane</keyword>
<organism evidence="4 5">
    <name type="scientific">Capsaspora owczarzaki (strain ATCC 30864)</name>
    <dbReference type="NCBI Taxonomy" id="595528"/>
    <lineage>
        <taxon>Eukaryota</taxon>
        <taxon>Filasterea</taxon>
        <taxon>Capsaspora</taxon>
    </lineage>
</organism>
<feature type="transmembrane region" description="Helical" evidence="2">
    <location>
        <begin position="214"/>
        <end position="235"/>
    </location>
</feature>
<evidence type="ECO:0000256" key="2">
    <source>
        <dbReference type="SAM" id="Phobius"/>
    </source>
</evidence>
<proteinExistence type="predicted"/>
<feature type="domain" description="DUF4396" evidence="3">
    <location>
        <begin position="107"/>
        <end position="242"/>
    </location>
</feature>
<keyword evidence="2" id="KW-1133">Transmembrane helix</keyword>
<dbReference type="STRING" id="595528.A0A0D2X532"/>
<reference evidence="5" key="1">
    <citation type="submission" date="2011-02" db="EMBL/GenBank/DDBJ databases">
        <title>The Genome Sequence of Capsaspora owczarzaki ATCC 30864.</title>
        <authorList>
            <person name="Russ C."/>
            <person name="Cuomo C."/>
            <person name="Burger G."/>
            <person name="Gray M.W."/>
            <person name="Holland P.W.H."/>
            <person name="King N."/>
            <person name="Lang F.B.F."/>
            <person name="Roger A.J."/>
            <person name="Ruiz-Trillo I."/>
            <person name="Young S.K."/>
            <person name="Zeng Q."/>
            <person name="Gargeya S."/>
            <person name="Alvarado L."/>
            <person name="Berlin A."/>
            <person name="Chapman S.B."/>
            <person name="Chen Z."/>
            <person name="Freedman E."/>
            <person name="Gellesch M."/>
            <person name="Goldberg J."/>
            <person name="Griggs A."/>
            <person name="Gujja S."/>
            <person name="Heilman E."/>
            <person name="Heiman D."/>
            <person name="Howarth C."/>
            <person name="Mehta T."/>
            <person name="Neiman D."/>
            <person name="Pearson M."/>
            <person name="Roberts A."/>
            <person name="Saif S."/>
            <person name="Shea T."/>
            <person name="Shenoy N."/>
            <person name="Sisk P."/>
            <person name="Stolte C."/>
            <person name="Sykes S."/>
            <person name="White J."/>
            <person name="Yandava C."/>
            <person name="Haas B."/>
            <person name="Nusbaum C."/>
            <person name="Birren B."/>
        </authorList>
    </citation>
    <scope>NUCLEOTIDE SEQUENCE</scope>
    <source>
        <strain evidence="5">ATCC 30864</strain>
    </source>
</reference>
<feature type="compositionally biased region" description="Low complexity" evidence="1">
    <location>
        <begin position="70"/>
        <end position="89"/>
    </location>
</feature>
<evidence type="ECO:0000313" key="5">
    <source>
        <dbReference type="Proteomes" id="UP000008743"/>
    </source>
</evidence>
<dbReference type="EMBL" id="KE346373">
    <property type="protein sequence ID" value="KJE97104.1"/>
    <property type="molecule type" value="Genomic_DNA"/>
</dbReference>
<feature type="transmembrane region" description="Helical" evidence="2">
    <location>
        <begin position="143"/>
        <end position="164"/>
    </location>
</feature>
<feature type="transmembrane region" description="Helical" evidence="2">
    <location>
        <begin position="176"/>
        <end position="194"/>
    </location>
</feature>
<dbReference type="PhylomeDB" id="A0A0D2X532"/>
<dbReference type="AlphaFoldDB" id="A0A0D2X532"/>
<dbReference type="Pfam" id="PF14342">
    <property type="entry name" value="DUF4396"/>
    <property type="match status" value="1"/>
</dbReference>
<gene>
    <name evidence="4" type="ORF">CAOG_007574</name>
</gene>
<protein>
    <recommendedName>
        <fullName evidence="3">DUF4396 domain-containing protein</fullName>
    </recommendedName>
</protein>
<dbReference type="OrthoDB" id="2128064at2759"/>
<dbReference type="eggNOG" id="ENOG502S2G1">
    <property type="taxonomic scope" value="Eukaryota"/>
</dbReference>
<name>A0A0D2X532_CAPO3</name>
<sequence>MAADDSVARRRISPAARIPLAIRSASGTAAIESKHSTKKACCHSESVPQQSAQSAHSAQPVPPMQPHLNPSHSHAPSLSSSGVASTTTTTTTTSSMLTTSFWSHVPSWRTAALNTSRCLVFCSLGDLSALFYMQSQHIESSPLVMAVSMAAGLLTSFGAETILLKRNQSVSSWSQAANLAAGMSLISMLVMEAAMNIVDVHLTGGHVHLDRPEWWLSVAVALGAGFVAPLPYTYARLRKLGKSCH</sequence>
<feature type="compositionally biased region" description="Low complexity" evidence="1">
    <location>
        <begin position="46"/>
        <end position="59"/>
    </location>
</feature>